<dbReference type="EMBL" id="CP000083">
    <property type="protein sequence ID" value="AAZ27167.1"/>
    <property type="molecule type" value="Genomic_DNA"/>
</dbReference>
<reference evidence="2" key="1">
    <citation type="journal article" date="2005" name="Proc. Natl. Acad. Sci. U.S.A.">
        <title>The psychrophilic lifestyle as revealed by the genome sequence of Colwellia psychrerythraea 34H through genomic and proteomic analyses.</title>
        <authorList>
            <person name="Methe B.A."/>
            <person name="Nelson K.E."/>
            <person name="Deming J.W."/>
            <person name="Momen B."/>
            <person name="Melamud E."/>
            <person name="Zhang X."/>
            <person name="Moult J."/>
            <person name="Madupu R."/>
            <person name="Nelson W.C."/>
            <person name="Dodson R.J."/>
            <person name="Brinkac L.M."/>
            <person name="Daugherty S.C."/>
            <person name="Durkin A.S."/>
            <person name="DeBoy R.T."/>
            <person name="Kolonay J.F."/>
            <person name="Sullivan S.A."/>
            <person name="Zhou L."/>
            <person name="Davidsen T.M."/>
            <person name="Wu M."/>
            <person name="Huston A.L."/>
            <person name="Lewis M."/>
            <person name="Weaver B."/>
            <person name="Weidman J.F."/>
            <person name="Khouri H."/>
            <person name="Utterback T.R."/>
            <person name="Feldblyum T.V."/>
            <person name="Fraser C.M."/>
        </authorList>
    </citation>
    <scope>NUCLEOTIDE SEQUENCE [LARGE SCALE GENOMIC DNA]</scope>
    <source>
        <strain evidence="2">34H</strain>
    </source>
</reference>
<keyword evidence="1" id="KW-0732">Signal</keyword>
<dbReference type="AlphaFoldDB" id="Q480M5"/>
<accession>Q480M5</accession>
<sequence length="240" mass="28145">MFTSLRQRLFNFTPLIMSLVLSNAVLADGVVVDKVYHPYVLPNEREVEWRMLAQRENGVSNDLAQRFAYGQSVTDNLMLEFYLVGERDSNDDFSLSAYEIEARWMITEQGQYWADWGLLFEIEKEREDNNWEVTSGVIVEKEFGRTSLTLNAFLIYEWGDTLEDEMETEFRMQYRYRYLEQFQPAIEVYSGEDYLGIGPAFMGVQRFSGQKQLKWEAAFITGINSESQGHILRVAIEYEF</sequence>
<evidence type="ECO:0000256" key="1">
    <source>
        <dbReference type="SAM" id="SignalP"/>
    </source>
</evidence>
<gene>
    <name evidence="2" type="ordered locus">CPS_2782</name>
</gene>
<evidence type="ECO:0000313" key="3">
    <source>
        <dbReference type="Proteomes" id="UP000000547"/>
    </source>
</evidence>
<evidence type="ECO:0000313" key="2">
    <source>
        <dbReference type="EMBL" id="AAZ27167.1"/>
    </source>
</evidence>
<protein>
    <recommendedName>
        <fullName evidence="4">Copper resistance B</fullName>
    </recommendedName>
</protein>
<name>Q480M5_COLP3</name>
<dbReference type="STRING" id="167879.CPS_2782"/>
<dbReference type="Proteomes" id="UP000000547">
    <property type="component" value="Chromosome"/>
</dbReference>
<organism evidence="2 3">
    <name type="scientific">Colwellia psychrerythraea (strain 34H / ATCC BAA-681)</name>
    <name type="common">Vibrio psychroerythus</name>
    <dbReference type="NCBI Taxonomy" id="167879"/>
    <lineage>
        <taxon>Bacteria</taxon>
        <taxon>Pseudomonadati</taxon>
        <taxon>Pseudomonadota</taxon>
        <taxon>Gammaproteobacteria</taxon>
        <taxon>Alteromonadales</taxon>
        <taxon>Colwelliaceae</taxon>
        <taxon>Colwellia</taxon>
    </lineage>
</organism>
<feature type="signal peptide" evidence="1">
    <location>
        <begin position="1"/>
        <end position="27"/>
    </location>
</feature>
<dbReference type="RefSeq" id="WP_011043588.1">
    <property type="nucleotide sequence ID" value="NC_003910.7"/>
</dbReference>
<proteinExistence type="predicted"/>
<evidence type="ECO:0008006" key="4">
    <source>
        <dbReference type="Google" id="ProtNLM"/>
    </source>
</evidence>
<dbReference type="HOGENOM" id="CLU_099339_0_0_6"/>
<dbReference type="KEGG" id="cps:CPS_2782"/>
<feature type="chain" id="PRO_5004234100" description="Copper resistance B" evidence="1">
    <location>
        <begin position="28"/>
        <end position="240"/>
    </location>
</feature>